<sequence length="179" mass="20414">MFMPFTGIRTRLNIERILVEEIVSYQSLKASDSGSELCGSSPEAFRVDELIAEIELDQVLHTPDGEDSEALESAYRCIIATNTDVKEGKEAMYHNFTSMVEFIEKVEDLNICRNFLDGKDMNAGTPVWAKPLIDSTIAWERTMHLRFLKQASMRNNDLEVEIMQEPPKVIHSRTLSSQR</sequence>
<name>A0A8I2YRR7_9AGAM</name>
<evidence type="ECO:0000313" key="2">
    <source>
        <dbReference type="Proteomes" id="UP000683000"/>
    </source>
</evidence>
<keyword evidence="2" id="KW-1185">Reference proteome</keyword>
<organism evidence="1 2">
    <name type="scientific">Boletus reticuloceps</name>
    <dbReference type="NCBI Taxonomy" id="495285"/>
    <lineage>
        <taxon>Eukaryota</taxon>
        <taxon>Fungi</taxon>
        <taxon>Dikarya</taxon>
        <taxon>Basidiomycota</taxon>
        <taxon>Agaricomycotina</taxon>
        <taxon>Agaricomycetes</taxon>
        <taxon>Agaricomycetidae</taxon>
        <taxon>Boletales</taxon>
        <taxon>Boletineae</taxon>
        <taxon>Boletaceae</taxon>
        <taxon>Boletoideae</taxon>
        <taxon>Boletus</taxon>
    </lineage>
</organism>
<comment type="caution">
    <text evidence="1">The sequence shown here is derived from an EMBL/GenBank/DDBJ whole genome shotgun (WGS) entry which is preliminary data.</text>
</comment>
<dbReference type="AlphaFoldDB" id="A0A8I2YRR7"/>
<gene>
    <name evidence="1" type="ORF">JVT61DRAFT_1656</name>
</gene>
<protein>
    <submittedName>
        <fullName evidence="1">Uncharacterized protein</fullName>
    </submittedName>
</protein>
<dbReference type="EMBL" id="JAGFBS010000011">
    <property type="protein sequence ID" value="KAG6376662.1"/>
    <property type="molecule type" value="Genomic_DNA"/>
</dbReference>
<accession>A0A8I2YRR7</accession>
<proteinExistence type="predicted"/>
<evidence type="ECO:0000313" key="1">
    <source>
        <dbReference type="EMBL" id="KAG6376662.1"/>
    </source>
</evidence>
<reference evidence="1" key="1">
    <citation type="submission" date="2021-03" db="EMBL/GenBank/DDBJ databases">
        <title>Evolutionary innovations through gain and loss of genes in the ectomycorrhizal Boletales.</title>
        <authorList>
            <person name="Wu G."/>
            <person name="Miyauchi S."/>
            <person name="Morin E."/>
            <person name="Yang Z.-L."/>
            <person name="Xu J."/>
            <person name="Martin F.M."/>
        </authorList>
    </citation>
    <scope>NUCLEOTIDE SEQUENCE</scope>
    <source>
        <strain evidence="1">BR01</strain>
    </source>
</reference>
<dbReference type="Proteomes" id="UP000683000">
    <property type="component" value="Unassembled WGS sequence"/>
</dbReference>